<organism evidence="1 2">
    <name type="scientific">Aquatica leii</name>
    <dbReference type="NCBI Taxonomy" id="1421715"/>
    <lineage>
        <taxon>Eukaryota</taxon>
        <taxon>Metazoa</taxon>
        <taxon>Ecdysozoa</taxon>
        <taxon>Arthropoda</taxon>
        <taxon>Hexapoda</taxon>
        <taxon>Insecta</taxon>
        <taxon>Pterygota</taxon>
        <taxon>Neoptera</taxon>
        <taxon>Endopterygota</taxon>
        <taxon>Coleoptera</taxon>
        <taxon>Polyphaga</taxon>
        <taxon>Elateriformia</taxon>
        <taxon>Elateroidea</taxon>
        <taxon>Lampyridae</taxon>
        <taxon>Luciolinae</taxon>
        <taxon>Aquatica</taxon>
    </lineage>
</organism>
<evidence type="ECO:0000313" key="1">
    <source>
        <dbReference type="EMBL" id="KAK4881551.1"/>
    </source>
</evidence>
<comment type="caution">
    <text evidence="1">The sequence shown here is derived from an EMBL/GenBank/DDBJ whole genome shotgun (WGS) entry which is preliminary data.</text>
</comment>
<reference evidence="2" key="1">
    <citation type="submission" date="2023-01" db="EMBL/GenBank/DDBJ databases">
        <title>Key to firefly adult light organ development and bioluminescence: homeobox transcription factors regulate luciferase expression and transportation to peroxisome.</title>
        <authorList>
            <person name="Fu X."/>
        </authorList>
    </citation>
    <scope>NUCLEOTIDE SEQUENCE [LARGE SCALE GENOMIC DNA]</scope>
</reference>
<evidence type="ECO:0000313" key="2">
    <source>
        <dbReference type="Proteomes" id="UP001353858"/>
    </source>
</evidence>
<dbReference type="EMBL" id="JARPUR010000002">
    <property type="protein sequence ID" value="KAK4881551.1"/>
    <property type="molecule type" value="Genomic_DNA"/>
</dbReference>
<dbReference type="Proteomes" id="UP001353858">
    <property type="component" value="Unassembled WGS sequence"/>
</dbReference>
<name>A0AAN7SAA2_9COLE</name>
<keyword evidence="2" id="KW-1185">Reference proteome</keyword>
<proteinExistence type="predicted"/>
<sequence>MKGAGNMFMKHVELQRENCLTMQSNLLKIFVEFRELTLQLGTEVQEYFLGLCDTETLRKWKFCSADLEKERPNECIFKENTEFSDNPSRVHRRLCDVTGLAFHAELCNCAKEIDGNKLLRVTGFPTCFLSPLPESLCSPRNVCGVAGCNASTINHQVHRVQCNPKCIGGQPFCEFLGPETSRAAKIDSYWTDWIEDLYDDQLDSNGFIHTEAMCINKNTGMGAIDCLGPGTNCCSDNTEECKCYIYIEDGILKLFRKYKIRQQNPQKWMLYYKYLIQQQNNINNKNKMQLLEKYYGQEKREDKVYEDADYDDGDLDNEDVILEENVEDEDVPVLTTSELVNIKSNTENSMLRGDNQEEIYVKPIMSSSLRIQICKLFELYMIPNTVKLGILLVKNKLRNLKTNFIKAEEWKAQTGVGLLEKDKKQNMKDNAFDSISQYYTMEPIPIDIKETIHNTDGTMSVAIENPVNCLDNETDNEPVICIDTPVDIIELPFTTDLEEHVATGSNVRVNKRKSAAIVYSKLENYQIQNDK</sequence>
<gene>
    <name evidence="1" type="ORF">RN001_004870</name>
</gene>
<dbReference type="AlphaFoldDB" id="A0AAN7SAA2"/>
<accession>A0AAN7SAA2</accession>
<protein>
    <submittedName>
        <fullName evidence="1">Uncharacterized protein</fullName>
    </submittedName>
</protein>